<organism evidence="1 2">
    <name type="scientific">Zea mays</name>
    <name type="common">Maize</name>
    <dbReference type="NCBI Taxonomy" id="4577"/>
    <lineage>
        <taxon>Eukaryota</taxon>
        <taxon>Viridiplantae</taxon>
        <taxon>Streptophyta</taxon>
        <taxon>Embryophyta</taxon>
        <taxon>Tracheophyta</taxon>
        <taxon>Spermatophyta</taxon>
        <taxon>Magnoliopsida</taxon>
        <taxon>Liliopsida</taxon>
        <taxon>Poales</taxon>
        <taxon>Poaceae</taxon>
        <taxon>PACMAD clade</taxon>
        <taxon>Panicoideae</taxon>
        <taxon>Andropogonodae</taxon>
        <taxon>Andropogoneae</taxon>
        <taxon>Tripsacinae</taxon>
        <taxon>Zea</taxon>
    </lineage>
</organism>
<accession>A0A804MZM1</accession>
<dbReference type="AlphaFoldDB" id="A0A804MZM1"/>
<evidence type="ECO:0000313" key="1">
    <source>
        <dbReference type="EnsemblPlants" id="Zm00001eb123440_P001"/>
    </source>
</evidence>
<reference evidence="1" key="3">
    <citation type="submission" date="2021-05" db="UniProtKB">
        <authorList>
            <consortium name="EnsemblPlants"/>
        </authorList>
    </citation>
    <scope>IDENTIFICATION</scope>
    <source>
        <strain evidence="1">cv. B73</strain>
    </source>
</reference>
<reference evidence="2" key="1">
    <citation type="submission" date="2015-12" db="EMBL/GenBank/DDBJ databases">
        <title>Update maize B73 reference genome by single molecule sequencing technologies.</title>
        <authorList>
            <consortium name="Maize Genome Sequencing Project"/>
            <person name="Ware D."/>
        </authorList>
    </citation>
    <scope>NUCLEOTIDE SEQUENCE [LARGE SCALE GENOMIC DNA]</scope>
    <source>
        <strain evidence="2">cv. B73</strain>
    </source>
</reference>
<keyword evidence="2" id="KW-1185">Reference proteome</keyword>
<evidence type="ECO:0000313" key="2">
    <source>
        <dbReference type="Proteomes" id="UP000007305"/>
    </source>
</evidence>
<dbReference type="Proteomes" id="UP000007305">
    <property type="component" value="Chromosome 3"/>
</dbReference>
<dbReference type="InParanoid" id="A0A804MZM1"/>
<reference evidence="1" key="2">
    <citation type="submission" date="2019-07" db="EMBL/GenBank/DDBJ databases">
        <authorList>
            <person name="Seetharam A."/>
            <person name="Woodhouse M."/>
            <person name="Cannon E."/>
        </authorList>
    </citation>
    <scope>NUCLEOTIDE SEQUENCE [LARGE SCALE GENOMIC DNA]</scope>
    <source>
        <strain evidence="1">cv. B73</strain>
    </source>
</reference>
<sequence length="102" mass="11640">MHITENNICLLEVLETLRSKKNIDCSSLQNFFCVEKQFIATKMGIPRDTICNGKYSASIAIGKESIFSATCSLWNIKYKWMSGKLNCKRTQTMITEQFELCG</sequence>
<dbReference type="Gramene" id="Zm00001eb123440_T001">
    <property type="protein sequence ID" value="Zm00001eb123440_P001"/>
    <property type="gene ID" value="Zm00001eb123440"/>
</dbReference>
<dbReference type="EnsemblPlants" id="Zm00001eb123440_T001">
    <property type="protein sequence ID" value="Zm00001eb123440_P001"/>
    <property type="gene ID" value="Zm00001eb123440"/>
</dbReference>
<name>A0A804MZM1_MAIZE</name>
<proteinExistence type="predicted"/>
<protein>
    <submittedName>
        <fullName evidence="1">Uncharacterized protein</fullName>
    </submittedName>
</protein>